<reference evidence="1 2" key="1">
    <citation type="submission" date="2024-06" db="EMBL/GenBank/DDBJ databases">
        <authorList>
            <person name="Li F."/>
        </authorList>
    </citation>
    <scope>NUCLEOTIDE SEQUENCE [LARGE SCALE GENOMIC DNA]</scope>
    <source>
        <strain evidence="1 2">GXAS 311</strain>
    </source>
</reference>
<dbReference type="InterPro" id="IPR004046">
    <property type="entry name" value="GST_C"/>
</dbReference>
<gene>
    <name evidence="1" type="ORF">ABVT43_08720</name>
</gene>
<dbReference type="SUPFAM" id="SSF52833">
    <property type="entry name" value="Thioredoxin-like"/>
    <property type="match status" value="1"/>
</dbReference>
<sequence>MYTVYGDIKSGNCYKVYLLMNLLQLEFKWQHVDILKQEASTAQFKAMNANAKVPVLKIHPNQYLSESNAILNFLANGTNWLPQDPFTRAKILEWQFFEQYSHEPYIAVARFINQYLGLPKDREAEYASKQAGGNKALTIMEAHLSKQDYFVNQQYTIADISLFAYTHVAHEGGFNLSQYPAVGAWINRIQSHPFHQPMALKTTHND</sequence>
<dbReference type="PROSITE" id="PS50405">
    <property type="entry name" value="GST_CTER"/>
    <property type="match status" value="1"/>
</dbReference>
<organism evidence="1 2">
    <name type="scientific">Aliikangiella maris</name>
    <dbReference type="NCBI Taxonomy" id="3162458"/>
    <lineage>
        <taxon>Bacteria</taxon>
        <taxon>Pseudomonadati</taxon>
        <taxon>Pseudomonadota</taxon>
        <taxon>Gammaproteobacteria</taxon>
        <taxon>Oceanospirillales</taxon>
        <taxon>Pleioneaceae</taxon>
        <taxon>Aliikangiella</taxon>
    </lineage>
</organism>
<dbReference type="Pfam" id="PF13409">
    <property type="entry name" value="GST_N_2"/>
    <property type="match status" value="1"/>
</dbReference>
<protein>
    <submittedName>
        <fullName evidence="1">Glutathione S-transferase family protein</fullName>
    </submittedName>
</protein>
<dbReference type="InterPro" id="IPR040079">
    <property type="entry name" value="Glutathione_S-Trfase"/>
</dbReference>
<dbReference type="PANTHER" id="PTHR44051:SF2">
    <property type="entry name" value="HYPOTHETICAL GLUTATHIONE S-TRANSFERASE LIKE PROTEIN"/>
    <property type="match status" value="1"/>
</dbReference>
<comment type="caution">
    <text evidence="1">The sequence shown here is derived from an EMBL/GenBank/DDBJ whole genome shotgun (WGS) entry which is preliminary data.</text>
</comment>
<name>A0ABV2BTH9_9GAMM</name>
<accession>A0ABV2BTH9</accession>
<dbReference type="Proteomes" id="UP001548189">
    <property type="component" value="Unassembled WGS sequence"/>
</dbReference>
<proteinExistence type="predicted"/>
<dbReference type="Gene3D" id="3.40.30.10">
    <property type="entry name" value="Glutaredoxin"/>
    <property type="match status" value="1"/>
</dbReference>
<keyword evidence="2" id="KW-1185">Reference proteome</keyword>
<dbReference type="PROSITE" id="PS50404">
    <property type="entry name" value="GST_NTER"/>
    <property type="match status" value="1"/>
</dbReference>
<dbReference type="InterPro" id="IPR036282">
    <property type="entry name" value="Glutathione-S-Trfase_C_sf"/>
</dbReference>
<dbReference type="SUPFAM" id="SSF47616">
    <property type="entry name" value="GST C-terminal domain-like"/>
    <property type="match status" value="1"/>
</dbReference>
<dbReference type="InterPro" id="IPR004045">
    <property type="entry name" value="Glutathione_S-Trfase_N"/>
</dbReference>
<evidence type="ECO:0000313" key="2">
    <source>
        <dbReference type="Proteomes" id="UP001548189"/>
    </source>
</evidence>
<dbReference type="SFLD" id="SFLDG01151">
    <property type="entry name" value="Main.2:_Nu-like"/>
    <property type="match status" value="1"/>
</dbReference>
<dbReference type="SFLD" id="SFLDS00019">
    <property type="entry name" value="Glutathione_Transferase_(cytos"/>
    <property type="match status" value="1"/>
</dbReference>
<dbReference type="InterPro" id="IPR036249">
    <property type="entry name" value="Thioredoxin-like_sf"/>
</dbReference>
<dbReference type="Pfam" id="PF00043">
    <property type="entry name" value="GST_C"/>
    <property type="match status" value="1"/>
</dbReference>
<evidence type="ECO:0000313" key="1">
    <source>
        <dbReference type="EMBL" id="MET1255206.1"/>
    </source>
</evidence>
<dbReference type="EMBL" id="JBEVCJ010000008">
    <property type="protein sequence ID" value="MET1255206.1"/>
    <property type="molecule type" value="Genomic_DNA"/>
</dbReference>
<dbReference type="SFLD" id="SFLDG00358">
    <property type="entry name" value="Main_(cytGST)"/>
    <property type="match status" value="1"/>
</dbReference>
<dbReference type="PANTHER" id="PTHR44051">
    <property type="entry name" value="GLUTATHIONE S-TRANSFERASE-RELATED"/>
    <property type="match status" value="1"/>
</dbReference>
<dbReference type="Gene3D" id="1.20.1050.10">
    <property type="match status" value="1"/>
</dbReference>
<dbReference type="InterPro" id="IPR010987">
    <property type="entry name" value="Glutathione-S-Trfase_C-like"/>
</dbReference>